<dbReference type="EMBL" id="ARYI01000009">
    <property type="protein sequence ID" value="KCZ92575.1"/>
    <property type="molecule type" value="Genomic_DNA"/>
</dbReference>
<dbReference type="OrthoDB" id="7620511at2"/>
<keyword evidence="1" id="KW-0812">Transmembrane</keyword>
<comment type="caution">
    <text evidence="2">The sequence shown here is derived from an EMBL/GenBank/DDBJ whole genome shotgun (WGS) entry which is preliminary data.</text>
</comment>
<dbReference type="PATRIC" id="fig|1280951.3.peg.2291"/>
<reference evidence="2 3" key="1">
    <citation type="submission" date="2013-04" db="EMBL/GenBank/DDBJ databases">
        <title>Hyphomonas hirschiana VP5 Genome Sequencing.</title>
        <authorList>
            <person name="Lai Q."/>
            <person name="Shao Z."/>
        </authorList>
    </citation>
    <scope>NUCLEOTIDE SEQUENCE [LARGE SCALE GENOMIC DNA]</scope>
    <source>
        <strain evidence="2 3">VP5</strain>
    </source>
</reference>
<feature type="transmembrane region" description="Helical" evidence="1">
    <location>
        <begin position="113"/>
        <end position="135"/>
    </location>
</feature>
<feature type="transmembrane region" description="Helical" evidence="1">
    <location>
        <begin position="12"/>
        <end position="39"/>
    </location>
</feature>
<sequence>MEQTLQQIPPEAWPIIEILFNVTMAAAGIWLALTVFVIWRRHASNLTPVNSTSRNNKAQPDFLKVDQKARAEAIKRGDAHEQALDRRDAEEARAEAQANSVSRREPLTFTQRLAGLVTFIMSLFTLLSIVTSSVFTVSRMGDMVGEYTAVDRIVAIVMAHPIAFSVCAVIILARIYTQFFMTAKKEG</sequence>
<evidence type="ECO:0000313" key="2">
    <source>
        <dbReference type="EMBL" id="KCZ92575.1"/>
    </source>
</evidence>
<name>A0A059FPI2_9PROT</name>
<protein>
    <submittedName>
        <fullName evidence="2">Uncharacterized protein</fullName>
    </submittedName>
</protein>
<accession>A0A059FPI2</accession>
<keyword evidence="1" id="KW-1133">Transmembrane helix</keyword>
<dbReference type="AlphaFoldDB" id="A0A059FPI2"/>
<evidence type="ECO:0000256" key="1">
    <source>
        <dbReference type="SAM" id="Phobius"/>
    </source>
</evidence>
<evidence type="ECO:0000313" key="3">
    <source>
        <dbReference type="Proteomes" id="UP000025061"/>
    </source>
</evidence>
<keyword evidence="1" id="KW-0472">Membrane</keyword>
<dbReference type="RefSeq" id="WP_011646641.1">
    <property type="nucleotide sequence ID" value="NZ_ARYI01000009.1"/>
</dbReference>
<organism evidence="2 3">
    <name type="scientific">Hyphomonas hirschiana VP5</name>
    <dbReference type="NCBI Taxonomy" id="1280951"/>
    <lineage>
        <taxon>Bacteria</taxon>
        <taxon>Pseudomonadati</taxon>
        <taxon>Pseudomonadota</taxon>
        <taxon>Alphaproteobacteria</taxon>
        <taxon>Hyphomonadales</taxon>
        <taxon>Hyphomonadaceae</taxon>
        <taxon>Hyphomonas</taxon>
    </lineage>
</organism>
<gene>
    <name evidence="2" type="ORF">HHI_11366</name>
</gene>
<keyword evidence="3" id="KW-1185">Reference proteome</keyword>
<dbReference type="Proteomes" id="UP000025061">
    <property type="component" value="Unassembled WGS sequence"/>
</dbReference>
<feature type="transmembrane region" description="Helical" evidence="1">
    <location>
        <begin position="155"/>
        <end position="176"/>
    </location>
</feature>
<proteinExistence type="predicted"/>